<evidence type="ECO:0000313" key="2">
    <source>
        <dbReference type="Proteomes" id="UP000183940"/>
    </source>
</evidence>
<dbReference type="STRING" id="1925591.BI308_06175"/>
<sequence>MSQTHPTVNFHKPRVILGEGKDEQFFFSGLIKYLQIKDIQIEVYGGKDNLKQFLKAAPLIPGFSSVVALGITGDADASFTSKSQSIQRQISEFRGYPNVSSDLRINYFILPDHQNSGMLEDLVLKTLSDKEMSCIEEFISCMESSTSRRIHNFSKAKVNAWLASQDKPDRRLGEAAQAGYIDWEHSACERLIEFVQNL</sequence>
<dbReference type="AlphaFoldDB" id="A0A1L9QV09"/>
<name>A0A1L9QV09_9CYAN</name>
<protein>
    <recommendedName>
        <fullName evidence="3">DUF4435 domain-containing protein</fullName>
    </recommendedName>
</protein>
<evidence type="ECO:0008006" key="3">
    <source>
        <dbReference type="Google" id="ProtNLM"/>
    </source>
</evidence>
<gene>
    <name evidence="1" type="ORF">BI308_06175</name>
</gene>
<comment type="caution">
    <text evidence="1">The sequence shown here is derived from an EMBL/GenBank/DDBJ whole genome shotgun (WGS) entry which is preliminary data.</text>
</comment>
<dbReference type="Pfam" id="PF11536">
    <property type="entry name" value="DUF3226"/>
    <property type="match status" value="1"/>
</dbReference>
<proteinExistence type="predicted"/>
<evidence type="ECO:0000313" key="1">
    <source>
        <dbReference type="EMBL" id="OJJ26437.1"/>
    </source>
</evidence>
<keyword evidence="2" id="KW-1185">Reference proteome</keyword>
<organism evidence="1 2">
    <name type="scientific">Roseofilum reptotaenium AO1-A</name>
    <dbReference type="NCBI Taxonomy" id="1925591"/>
    <lineage>
        <taxon>Bacteria</taxon>
        <taxon>Bacillati</taxon>
        <taxon>Cyanobacteriota</taxon>
        <taxon>Cyanophyceae</taxon>
        <taxon>Desertifilales</taxon>
        <taxon>Desertifilaceae</taxon>
        <taxon>Roseofilum</taxon>
    </lineage>
</organism>
<reference evidence="1" key="1">
    <citation type="submission" date="2016-10" db="EMBL/GenBank/DDBJ databases">
        <title>CRISPR-Cas defence system in Roseofilum reptotaenium: evidence of a bacteriophage-cyanobacterium arms race in the coral black band disease.</title>
        <authorList>
            <person name="Buerger P."/>
            <person name="Wood-Charlson E.M."/>
            <person name="Weynberg K.D."/>
            <person name="Willis B."/>
            <person name="Van Oppen M.J."/>
        </authorList>
    </citation>
    <scope>NUCLEOTIDE SEQUENCE [LARGE SCALE GENOMIC DNA]</scope>
    <source>
        <strain evidence="1">AO1-A</strain>
    </source>
</reference>
<dbReference type="InterPro" id="IPR024508">
    <property type="entry name" value="DUF3226"/>
</dbReference>
<dbReference type="SUPFAM" id="SSF160945">
    <property type="entry name" value="PH0156-like"/>
    <property type="match status" value="1"/>
</dbReference>
<dbReference type="EMBL" id="MLAW01000007">
    <property type="protein sequence ID" value="OJJ26437.1"/>
    <property type="molecule type" value="Genomic_DNA"/>
</dbReference>
<accession>A0A1L9QV09</accession>
<dbReference type="Proteomes" id="UP000183940">
    <property type="component" value="Unassembled WGS sequence"/>
</dbReference>